<reference evidence="1" key="1">
    <citation type="submission" date="2020-10" db="EMBL/GenBank/DDBJ databases">
        <title>Sequencing the genomes of 1000 actinobacteria strains.</title>
        <authorList>
            <person name="Klenk H.-P."/>
        </authorList>
    </citation>
    <scope>NUCLEOTIDE SEQUENCE</scope>
    <source>
        <strain evidence="1">DSM 45354</strain>
    </source>
</reference>
<organism evidence="1 2">
    <name type="scientific">Actinopolymorpha pittospori</name>
    <dbReference type="NCBI Taxonomy" id="648752"/>
    <lineage>
        <taxon>Bacteria</taxon>
        <taxon>Bacillati</taxon>
        <taxon>Actinomycetota</taxon>
        <taxon>Actinomycetes</taxon>
        <taxon>Propionibacteriales</taxon>
        <taxon>Actinopolymorphaceae</taxon>
        <taxon>Actinopolymorpha</taxon>
    </lineage>
</organism>
<proteinExistence type="predicted"/>
<evidence type="ECO:0000313" key="1">
    <source>
        <dbReference type="EMBL" id="MBE1606747.1"/>
    </source>
</evidence>
<sequence length="131" mass="14184">MDIDTGAGGGGAGFAHPLLAWLAGVGAGIDAAIECPTLSLPLDQYEGALRQIAVSEARLASLRLSLTRQAELSEVRKLTGAANTAGWVQQVTRMGGVRRRCQCGSRKRWTRRSALRAKPSPTVRFRWGRRR</sequence>
<comment type="caution">
    <text evidence="1">The sequence shown here is derived from an EMBL/GenBank/DDBJ whole genome shotgun (WGS) entry which is preliminary data.</text>
</comment>
<dbReference type="AlphaFoldDB" id="A0A927N0L1"/>
<protein>
    <recommendedName>
        <fullName evidence="3">DUF222 domain-containing protein</fullName>
    </recommendedName>
</protein>
<name>A0A927N0L1_9ACTN</name>
<gene>
    <name evidence="1" type="ORF">HEB94_003595</name>
</gene>
<dbReference type="EMBL" id="JADBEM010000001">
    <property type="protein sequence ID" value="MBE1606747.1"/>
    <property type="molecule type" value="Genomic_DNA"/>
</dbReference>
<keyword evidence="2" id="KW-1185">Reference proteome</keyword>
<evidence type="ECO:0000313" key="2">
    <source>
        <dbReference type="Proteomes" id="UP000638648"/>
    </source>
</evidence>
<evidence type="ECO:0008006" key="3">
    <source>
        <dbReference type="Google" id="ProtNLM"/>
    </source>
</evidence>
<accession>A0A927N0L1</accession>
<dbReference type="Proteomes" id="UP000638648">
    <property type="component" value="Unassembled WGS sequence"/>
</dbReference>